<organism evidence="2 3">
    <name type="scientific">Serendipita vermifera MAFF 305830</name>
    <dbReference type="NCBI Taxonomy" id="933852"/>
    <lineage>
        <taxon>Eukaryota</taxon>
        <taxon>Fungi</taxon>
        <taxon>Dikarya</taxon>
        <taxon>Basidiomycota</taxon>
        <taxon>Agaricomycotina</taxon>
        <taxon>Agaricomycetes</taxon>
        <taxon>Sebacinales</taxon>
        <taxon>Serendipitaceae</taxon>
        <taxon>Serendipita</taxon>
    </lineage>
</organism>
<dbReference type="STRING" id="933852.A0A0C2X4B5"/>
<dbReference type="PANTHER" id="PTHR47551">
    <property type="entry name" value="TUBULIN--TYROSINE LIGASE PBY1-RELATED"/>
    <property type="match status" value="1"/>
</dbReference>
<feature type="domain" description="Survival protein SurE-like phosphatase/nucleotidase" evidence="1">
    <location>
        <begin position="8"/>
        <end position="253"/>
    </location>
</feature>
<sequence length="351" mass="38664">MHQPPRRVLLTNDDGPPGQSSPYIFGLYVELVKLGWNVTVVVPSSQKSWIGKAFSIHETVKGRYYYPCKPDGMGQTSETRRELQPGEVGEWVLLDATPATCTNIALHNMFPGEFDLVISGPNYGKNTSAAFALASGTVGAAMSAAVARTRAIALSYGNFQYPPPPELLPPAHKISLRIIQALWNDWGRDEDSGLSGFELEHMDQEKDRLQLLTQTRGLRDGEVDLYGVNVPIVPALLNDGMKIVWTRLWRNVYGRLFKRGEKDSTTDAAPNGQDDSLVFTFSPDWQGLLTPIKDELPYGTDAWGIHSDMATVTPLKATFGEPGAGSMGFGSESKELANSRWARGGRYWDTL</sequence>
<name>A0A0C2X4B5_SERVB</name>
<keyword evidence="3" id="KW-1185">Reference proteome</keyword>
<dbReference type="OrthoDB" id="202825at2759"/>
<dbReference type="GO" id="GO:0016787">
    <property type="term" value="F:hydrolase activity"/>
    <property type="evidence" value="ECO:0007669"/>
    <property type="project" value="InterPro"/>
</dbReference>
<accession>A0A0C2X4B5</accession>
<dbReference type="NCBIfam" id="TIGR00087">
    <property type="entry name" value="surE"/>
    <property type="match status" value="1"/>
</dbReference>
<dbReference type="Gene3D" id="3.40.1210.10">
    <property type="entry name" value="Survival protein SurE-like phosphatase/nucleotidase"/>
    <property type="match status" value="1"/>
</dbReference>
<dbReference type="InterPro" id="IPR027746">
    <property type="entry name" value="TTL"/>
</dbReference>
<dbReference type="InterPro" id="IPR036523">
    <property type="entry name" value="SurE-like_sf"/>
</dbReference>
<evidence type="ECO:0000259" key="1">
    <source>
        <dbReference type="Pfam" id="PF01975"/>
    </source>
</evidence>
<reference evidence="3" key="2">
    <citation type="submission" date="2015-01" db="EMBL/GenBank/DDBJ databases">
        <title>Evolutionary Origins and Diversification of the Mycorrhizal Mutualists.</title>
        <authorList>
            <consortium name="DOE Joint Genome Institute"/>
            <consortium name="Mycorrhizal Genomics Consortium"/>
            <person name="Kohler A."/>
            <person name="Kuo A."/>
            <person name="Nagy L.G."/>
            <person name="Floudas D."/>
            <person name="Copeland A."/>
            <person name="Barry K.W."/>
            <person name="Cichocki N."/>
            <person name="Veneault-Fourrey C."/>
            <person name="LaButti K."/>
            <person name="Lindquist E.A."/>
            <person name="Lipzen A."/>
            <person name="Lundell T."/>
            <person name="Morin E."/>
            <person name="Murat C."/>
            <person name="Riley R."/>
            <person name="Ohm R."/>
            <person name="Sun H."/>
            <person name="Tunlid A."/>
            <person name="Henrissat B."/>
            <person name="Grigoriev I.V."/>
            <person name="Hibbett D.S."/>
            <person name="Martin F."/>
        </authorList>
    </citation>
    <scope>NUCLEOTIDE SEQUENCE [LARGE SCALE GENOMIC DNA]</scope>
    <source>
        <strain evidence="3">MAFF 305830</strain>
    </source>
</reference>
<proteinExistence type="predicted"/>
<protein>
    <recommendedName>
        <fullName evidence="1">Survival protein SurE-like phosphatase/nucleotidase domain-containing protein</fullName>
    </recommendedName>
</protein>
<dbReference type="EMBL" id="KN824279">
    <property type="protein sequence ID" value="KIM32993.1"/>
    <property type="molecule type" value="Genomic_DNA"/>
</dbReference>
<dbReference type="PANTHER" id="PTHR47551:SF1">
    <property type="entry name" value="TUBULIN--TYROSINE LIGASE PBY1-RELATED"/>
    <property type="match status" value="1"/>
</dbReference>
<dbReference type="InterPro" id="IPR002828">
    <property type="entry name" value="SurE-like_Pase/nucleotidase"/>
</dbReference>
<dbReference type="AlphaFoldDB" id="A0A0C2X4B5"/>
<evidence type="ECO:0000313" key="2">
    <source>
        <dbReference type="EMBL" id="KIM32993.1"/>
    </source>
</evidence>
<reference evidence="2 3" key="1">
    <citation type="submission" date="2014-04" db="EMBL/GenBank/DDBJ databases">
        <authorList>
            <consortium name="DOE Joint Genome Institute"/>
            <person name="Kuo A."/>
            <person name="Zuccaro A."/>
            <person name="Kohler A."/>
            <person name="Nagy L.G."/>
            <person name="Floudas D."/>
            <person name="Copeland A."/>
            <person name="Barry K.W."/>
            <person name="Cichocki N."/>
            <person name="Veneault-Fourrey C."/>
            <person name="LaButti K."/>
            <person name="Lindquist E.A."/>
            <person name="Lipzen A."/>
            <person name="Lundell T."/>
            <person name="Morin E."/>
            <person name="Murat C."/>
            <person name="Sun H."/>
            <person name="Tunlid A."/>
            <person name="Henrissat B."/>
            <person name="Grigoriev I.V."/>
            <person name="Hibbett D.S."/>
            <person name="Martin F."/>
            <person name="Nordberg H.P."/>
            <person name="Cantor M.N."/>
            <person name="Hua S.X."/>
        </authorList>
    </citation>
    <scope>NUCLEOTIDE SEQUENCE [LARGE SCALE GENOMIC DNA]</scope>
    <source>
        <strain evidence="2 3">MAFF 305830</strain>
    </source>
</reference>
<evidence type="ECO:0000313" key="3">
    <source>
        <dbReference type="Proteomes" id="UP000054097"/>
    </source>
</evidence>
<dbReference type="Pfam" id="PF01975">
    <property type="entry name" value="SurE"/>
    <property type="match status" value="1"/>
</dbReference>
<dbReference type="Proteomes" id="UP000054097">
    <property type="component" value="Unassembled WGS sequence"/>
</dbReference>
<dbReference type="SUPFAM" id="SSF64167">
    <property type="entry name" value="SurE-like"/>
    <property type="match status" value="1"/>
</dbReference>
<dbReference type="GO" id="GO:0000932">
    <property type="term" value="C:P-body"/>
    <property type="evidence" value="ECO:0007669"/>
    <property type="project" value="TreeGrafter"/>
</dbReference>
<dbReference type="HOGENOM" id="CLU_049222_2_0_1"/>
<gene>
    <name evidence="2" type="ORF">M408DRAFT_326666</name>
</gene>